<protein>
    <submittedName>
        <fullName evidence="3">Response regulator</fullName>
    </submittedName>
</protein>
<dbReference type="Pfam" id="PF00072">
    <property type="entry name" value="Response_reg"/>
    <property type="match status" value="1"/>
</dbReference>
<evidence type="ECO:0000259" key="2">
    <source>
        <dbReference type="PROSITE" id="PS50110"/>
    </source>
</evidence>
<dbReference type="InterPro" id="IPR011006">
    <property type="entry name" value="CheY-like_superfamily"/>
</dbReference>
<dbReference type="InterPro" id="IPR001789">
    <property type="entry name" value="Sig_transdc_resp-reg_receiver"/>
</dbReference>
<dbReference type="Proteomes" id="UP001596456">
    <property type="component" value="Unassembled WGS sequence"/>
</dbReference>
<dbReference type="Gene3D" id="3.40.50.2300">
    <property type="match status" value="1"/>
</dbReference>
<dbReference type="SUPFAM" id="SSF52172">
    <property type="entry name" value="CheY-like"/>
    <property type="match status" value="1"/>
</dbReference>
<dbReference type="RefSeq" id="WP_377359191.1">
    <property type="nucleotide sequence ID" value="NZ_JBHTCM010000010.1"/>
</dbReference>
<keyword evidence="4" id="KW-1185">Reference proteome</keyword>
<feature type="domain" description="Response regulatory" evidence="2">
    <location>
        <begin position="13"/>
        <end position="124"/>
    </location>
</feature>
<name>A0ABW2KX04_9PROT</name>
<gene>
    <name evidence="3" type="ORF">ACFQPS_11805</name>
</gene>
<accession>A0ABW2KX04</accession>
<dbReference type="PROSITE" id="PS50110">
    <property type="entry name" value="RESPONSE_REGULATORY"/>
    <property type="match status" value="1"/>
</dbReference>
<organism evidence="3 4">
    <name type="scientific">Rhodocista pekingensis</name>
    <dbReference type="NCBI Taxonomy" id="201185"/>
    <lineage>
        <taxon>Bacteria</taxon>
        <taxon>Pseudomonadati</taxon>
        <taxon>Pseudomonadota</taxon>
        <taxon>Alphaproteobacteria</taxon>
        <taxon>Rhodospirillales</taxon>
        <taxon>Azospirillaceae</taxon>
        <taxon>Rhodocista</taxon>
    </lineage>
</organism>
<reference evidence="4" key="1">
    <citation type="journal article" date="2019" name="Int. J. Syst. Evol. Microbiol.">
        <title>The Global Catalogue of Microorganisms (GCM) 10K type strain sequencing project: providing services to taxonomists for standard genome sequencing and annotation.</title>
        <authorList>
            <consortium name="The Broad Institute Genomics Platform"/>
            <consortium name="The Broad Institute Genome Sequencing Center for Infectious Disease"/>
            <person name="Wu L."/>
            <person name="Ma J."/>
        </authorList>
    </citation>
    <scope>NUCLEOTIDE SEQUENCE [LARGE SCALE GENOMIC DNA]</scope>
    <source>
        <strain evidence="4">CGMCC 1.16275</strain>
    </source>
</reference>
<dbReference type="EMBL" id="JBHTCM010000010">
    <property type="protein sequence ID" value="MFC7333848.1"/>
    <property type="molecule type" value="Genomic_DNA"/>
</dbReference>
<feature type="modified residue" description="4-aspartylphosphate" evidence="1">
    <location>
        <position position="63"/>
    </location>
</feature>
<evidence type="ECO:0000313" key="3">
    <source>
        <dbReference type="EMBL" id="MFC7333848.1"/>
    </source>
</evidence>
<comment type="caution">
    <text evidence="3">The sequence shown here is derived from an EMBL/GenBank/DDBJ whole genome shotgun (WGS) entry which is preliminary data.</text>
</comment>
<dbReference type="SMART" id="SM00448">
    <property type="entry name" value="REC"/>
    <property type="match status" value="1"/>
</dbReference>
<keyword evidence="1" id="KW-0597">Phosphoprotein</keyword>
<evidence type="ECO:0000256" key="1">
    <source>
        <dbReference type="PROSITE-ProRule" id="PRU00169"/>
    </source>
</evidence>
<evidence type="ECO:0000313" key="4">
    <source>
        <dbReference type="Proteomes" id="UP001596456"/>
    </source>
</evidence>
<sequence length="127" mass="13735">MTAADPSCLRNKRILVVEDEMLIALAYEDMLTGLGCVPIGPAPSVERALLLLDDQVPDAAILDGNLNGQLSTPVAQRLCDGNIPFLLVTGYETMATADPVLRQARRVSKPVNPRRLLIEMVEAFCAC</sequence>
<proteinExistence type="predicted"/>